<proteinExistence type="predicted"/>
<comment type="caution">
    <text evidence="3">The sequence shown here is derived from an EMBL/GenBank/DDBJ whole genome shotgun (WGS) entry which is preliminary data.</text>
</comment>
<reference evidence="3" key="1">
    <citation type="submission" date="2022-01" db="EMBL/GenBank/DDBJ databases">
        <title>Genome-Based Taxonomic Classification of the Phylum Actinobacteria.</title>
        <authorList>
            <person name="Gao Y."/>
        </authorList>
    </citation>
    <scope>NUCLEOTIDE SEQUENCE</scope>
    <source>
        <strain evidence="3">KLBMP 8922</strain>
    </source>
</reference>
<dbReference type="Gene3D" id="2.30.110.10">
    <property type="entry name" value="Electron Transport, Fmn-binding Protein, Chain A"/>
    <property type="match status" value="1"/>
</dbReference>
<name>A0AA41TZ56_9ACTN</name>
<dbReference type="InterPro" id="IPR012349">
    <property type="entry name" value="Split_barrel_FMN-bd"/>
</dbReference>
<evidence type="ECO:0000259" key="2">
    <source>
        <dbReference type="Pfam" id="PF01243"/>
    </source>
</evidence>
<evidence type="ECO:0000313" key="4">
    <source>
        <dbReference type="Proteomes" id="UP001165378"/>
    </source>
</evidence>
<dbReference type="InterPro" id="IPR011576">
    <property type="entry name" value="Pyridox_Oxase_N"/>
</dbReference>
<dbReference type="PANTHER" id="PTHR35176:SF1">
    <property type="entry name" value="F420H(2)-DEPENDENT BILIVERDIN REDUCTASE"/>
    <property type="match status" value="1"/>
</dbReference>
<dbReference type="RefSeq" id="WP_235051027.1">
    <property type="nucleotide sequence ID" value="NZ_JAKFHA010000002.1"/>
</dbReference>
<dbReference type="PANTHER" id="PTHR35176">
    <property type="entry name" value="HEME OXYGENASE HI_0854-RELATED"/>
    <property type="match status" value="1"/>
</dbReference>
<feature type="domain" description="Pyridoxamine 5'-phosphate oxidase N-terminal" evidence="2">
    <location>
        <begin position="6"/>
        <end position="143"/>
    </location>
</feature>
<dbReference type="GO" id="GO:0070967">
    <property type="term" value="F:coenzyme F420 binding"/>
    <property type="evidence" value="ECO:0007669"/>
    <property type="project" value="TreeGrafter"/>
</dbReference>
<evidence type="ECO:0000313" key="3">
    <source>
        <dbReference type="EMBL" id="MCF2526905.1"/>
    </source>
</evidence>
<dbReference type="Pfam" id="PF01243">
    <property type="entry name" value="PNPOx_N"/>
    <property type="match status" value="1"/>
</dbReference>
<dbReference type="GO" id="GO:0016627">
    <property type="term" value="F:oxidoreductase activity, acting on the CH-CH group of donors"/>
    <property type="evidence" value="ECO:0007669"/>
    <property type="project" value="TreeGrafter"/>
</dbReference>
<dbReference type="SUPFAM" id="SSF50475">
    <property type="entry name" value="FMN-binding split barrel"/>
    <property type="match status" value="1"/>
</dbReference>
<dbReference type="InterPro" id="IPR052019">
    <property type="entry name" value="F420H2_bilvrd_red/Heme_oxyg"/>
</dbReference>
<accession>A0AA41TZ56</accession>
<evidence type="ECO:0000256" key="1">
    <source>
        <dbReference type="ARBA" id="ARBA00023002"/>
    </source>
</evidence>
<dbReference type="EMBL" id="JAKFHA010000002">
    <property type="protein sequence ID" value="MCF2526905.1"/>
    <property type="molecule type" value="Genomic_DNA"/>
</dbReference>
<dbReference type="NCBIfam" id="TIGR03618">
    <property type="entry name" value="Rv1155_F420"/>
    <property type="match status" value="1"/>
</dbReference>
<sequence>MQRMTPDEILAFLKEGPRTGKLATVRPDGRPHVAPIWFDVDESDPGDGSGIAAELVFNTAETSVKGRNLRNDPRVSLCVDDDRPPFSYVVVEGEARLIDDPAELKLWATRIGGRYMGADRAEQYGERNGVPGELLVRVAIRHVVAHKGVAD</sequence>
<dbReference type="GO" id="GO:0005829">
    <property type="term" value="C:cytosol"/>
    <property type="evidence" value="ECO:0007669"/>
    <property type="project" value="TreeGrafter"/>
</dbReference>
<gene>
    <name evidence="3" type="ORF">LZ495_06690</name>
</gene>
<organism evidence="3 4">
    <name type="scientific">Yinghuangia soli</name>
    <dbReference type="NCBI Taxonomy" id="2908204"/>
    <lineage>
        <taxon>Bacteria</taxon>
        <taxon>Bacillati</taxon>
        <taxon>Actinomycetota</taxon>
        <taxon>Actinomycetes</taxon>
        <taxon>Kitasatosporales</taxon>
        <taxon>Streptomycetaceae</taxon>
        <taxon>Yinghuangia</taxon>
    </lineage>
</organism>
<dbReference type="Proteomes" id="UP001165378">
    <property type="component" value="Unassembled WGS sequence"/>
</dbReference>
<keyword evidence="4" id="KW-1185">Reference proteome</keyword>
<keyword evidence="1" id="KW-0560">Oxidoreductase</keyword>
<dbReference type="AlphaFoldDB" id="A0AA41TZ56"/>
<protein>
    <submittedName>
        <fullName evidence="3">PPOX class F420-dependent oxidoreductase</fullName>
    </submittedName>
</protein>
<dbReference type="InterPro" id="IPR019920">
    <property type="entry name" value="F420-binding_dom_put"/>
</dbReference>